<gene>
    <name evidence="1" type="ORF">V2H45_15235</name>
</gene>
<reference evidence="1" key="1">
    <citation type="submission" date="2024-01" db="EMBL/GenBank/DDBJ databases">
        <title>Bank of Algae and Cyanobacteria of the Azores (BACA) strain genomes.</title>
        <authorList>
            <person name="Luz R."/>
            <person name="Cordeiro R."/>
            <person name="Fonseca A."/>
            <person name="Goncalves V."/>
        </authorList>
    </citation>
    <scope>NUCLEOTIDE SEQUENCE</scope>
    <source>
        <strain evidence="1">BACA0141</strain>
    </source>
</reference>
<accession>A0AAW9PUY3</accession>
<sequence length="53" mass="6079">MEDIPLRNCDLTVSDLDLKLNFSPNAEEYQAMVLKAKQYIHKAEAQLKVLSSR</sequence>
<organism evidence="1 2">
    <name type="scientific">Tumidithrix elongata BACA0141</name>
    <dbReference type="NCBI Taxonomy" id="2716417"/>
    <lineage>
        <taxon>Bacteria</taxon>
        <taxon>Bacillati</taxon>
        <taxon>Cyanobacteriota</taxon>
        <taxon>Cyanophyceae</taxon>
        <taxon>Pseudanabaenales</taxon>
        <taxon>Pseudanabaenaceae</taxon>
        <taxon>Tumidithrix</taxon>
        <taxon>Tumidithrix elongata</taxon>
    </lineage>
</organism>
<keyword evidence="2" id="KW-1185">Reference proteome</keyword>
<name>A0AAW9PUY3_9CYAN</name>
<protein>
    <submittedName>
        <fullName evidence="1">Uncharacterized protein</fullName>
    </submittedName>
</protein>
<proteinExistence type="predicted"/>
<evidence type="ECO:0000313" key="2">
    <source>
        <dbReference type="Proteomes" id="UP001333818"/>
    </source>
</evidence>
<dbReference type="AlphaFoldDB" id="A0AAW9PUY3"/>
<evidence type="ECO:0000313" key="1">
    <source>
        <dbReference type="EMBL" id="MEE3718092.1"/>
    </source>
</evidence>
<dbReference type="RefSeq" id="WP_330484523.1">
    <property type="nucleotide sequence ID" value="NZ_JAZBJZ010000064.1"/>
</dbReference>
<comment type="caution">
    <text evidence="1">The sequence shown here is derived from an EMBL/GenBank/DDBJ whole genome shotgun (WGS) entry which is preliminary data.</text>
</comment>
<dbReference type="EMBL" id="JAZBJZ010000064">
    <property type="protein sequence ID" value="MEE3718092.1"/>
    <property type="molecule type" value="Genomic_DNA"/>
</dbReference>
<dbReference type="Proteomes" id="UP001333818">
    <property type="component" value="Unassembled WGS sequence"/>
</dbReference>